<dbReference type="InterPro" id="IPR029351">
    <property type="entry name" value="GAD_dom"/>
</dbReference>
<dbReference type="PANTHER" id="PTHR22594:SF5">
    <property type="entry name" value="ASPARTATE--TRNA LIGASE, MITOCHONDRIAL"/>
    <property type="match status" value="1"/>
</dbReference>
<evidence type="ECO:0000256" key="1">
    <source>
        <dbReference type="ARBA" id="ARBA00006303"/>
    </source>
</evidence>
<dbReference type="Gene3D" id="3.30.930.10">
    <property type="entry name" value="Bira Bifunctional Protein, Domain 2"/>
    <property type="match status" value="1"/>
</dbReference>
<keyword evidence="6" id="KW-0030">Aminoacyl-tRNA synthetase</keyword>
<dbReference type="InterPro" id="IPR004115">
    <property type="entry name" value="GAD-like_sf"/>
</dbReference>
<comment type="similarity">
    <text evidence="1">Belongs to the class-II aminoacyl-tRNA synthetase family. Type 1 subfamily.</text>
</comment>
<gene>
    <name evidence="8" type="ORF">UFOPK2166_00314</name>
</gene>
<dbReference type="InterPro" id="IPR004524">
    <property type="entry name" value="Asp-tRNA-ligase_1"/>
</dbReference>
<dbReference type="GO" id="GO:0006422">
    <property type="term" value="P:aspartyl-tRNA aminoacylation"/>
    <property type="evidence" value="ECO:0007669"/>
    <property type="project" value="TreeGrafter"/>
</dbReference>
<dbReference type="EMBL" id="CAEZWB010000023">
    <property type="protein sequence ID" value="CAB4642322.1"/>
    <property type="molecule type" value="Genomic_DNA"/>
</dbReference>
<dbReference type="InterPro" id="IPR006195">
    <property type="entry name" value="aa-tRNA-synth_II"/>
</dbReference>
<reference evidence="8" key="1">
    <citation type="submission" date="2020-05" db="EMBL/GenBank/DDBJ databases">
        <authorList>
            <person name="Chiriac C."/>
            <person name="Salcher M."/>
            <person name="Ghai R."/>
            <person name="Kavagutti S V."/>
        </authorList>
    </citation>
    <scope>NUCLEOTIDE SEQUENCE</scope>
</reference>
<evidence type="ECO:0000256" key="3">
    <source>
        <dbReference type="ARBA" id="ARBA00022741"/>
    </source>
</evidence>
<dbReference type="PANTHER" id="PTHR22594">
    <property type="entry name" value="ASPARTYL/LYSYL-TRNA SYNTHETASE"/>
    <property type="match status" value="1"/>
</dbReference>
<name>A0A6J6JZ45_9ZZZZ</name>
<dbReference type="GO" id="GO:0004815">
    <property type="term" value="F:aspartate-tRNA ligase activity"/>
    <property type="evidence" value="ECO:0007669"/>
    <property type="project" value="TreeGrafter"/>
</dbReference>
<accession>A0A6J6JZ45</accession>
<dbReference type="AlphaFoldDB" id="A0A6J6JZ45"/>
<evidence type="ECO:0000256" key="2">
    <source>
        <dbReference type="ARBA" id="ARBA00022598"/>
    </source>
</evidence>
<dbReference type="CDD" id="cd00777">
    <property type="entry name" value="AspRS_core"/>
    <property type="match status" value="1"/>
</dbReference>
<evidence type="ECO:0000256" key="4">
    <source>
        <dbReference type="ARBA" id="ARBA00022840"/>
    </source>
</evidence>
<dbReference type="GO" id="GO:0003676">
    <property type="term" value="F:nucleic acid binding"/>
    <property type="evidence" value="ECO:0007669"/>
    <property type="project" value="InterPro"/>
</dbReference>
<evidence type="ECO:0000259" key="7">
    <source>
        <dbReference type="PROSITE" id="PS50862"/>
    </source>
</evidence>
<dbReference type="SUPFAM" id="SSF55261">
    <property type="entry name" value="GAD domain-like"/>
    <property type="match status" value="1"/>
</dbReference>
<organism evidence="8">
    <name type="scientific">freshwater metagenome</name>
    <dbReference type="NCBI Taxonomy" id="449393"/>
    <lineage>
        <taxon>unclassified sequences</taxon>
        <taxon>metagenomes</taxon>
        <taxon>ecological metagenomes</taxon>
    </lineage>
</organism>
<evidence type="ECO:0000256" key="6">
    <source>
        <dbReference type="ARBA" id="ARBA00023146"/>
    </source>
</evidence>
<dbReference type="Gene3D" id="3.30.1360.30">
    <property type="entry name" value="GAD-like domain"/>
    <property type="match status" value="1"/>
</dbReference>
<dbReference type="CDD" id="cd04317">
    <property type="entry name" value="EcAspRS_like_N"/>
    <property type="match status" value="1"/>
</dbReference>
<dbReference type="SUPFAM" id="SSF50249">
    <property type="entry name" value="Nucleic acid-binding proteins"/>
    <property type="match status" value="1"/>
</dbReference>
<dbReference type="SUPFAM" id="SSF55681">
    <property type="entry name" value="Class II aaRS and biotin synthetases"/>
    <property type="match status" value="1"/>
</dbReference>
<dbReference type="NCBIfam" id="TIGR00459">
    <property type="entry name" value="aspS_bact"/>
    <property type="match status" value="1"/>
</dbReference>
<dbReference type="NCBIfam" id="NF001750">
    <property type="entry name" value="PRK00476.1"/>
    <property type="match status" value="1"/>
</dbReference>
<dbReference type="GO" id="GO:0005737">
    <property type="term" value="C:cytoplasm"/>
    <property type="evidence" value="ECO:0007669"/>
    <property type="project" value="InterPro"/>
</dbReference>
<dbReference type="PROSITE" id="PS50862">
    <property type="entry name" value="AA_TRNA_LIGASE_II"/>
    <property type="match status" value="1"/>
</dbReference>
<dbReference type="PRINTS" id="PR01042">
    <property type="entry name" value="TRNASYNTHASP"/>
</dbReference>
<feature type="domain" description="Aminoacyl-transfer RNA synthetases class-II family profile" evidence="7">
    <location>
        <begin position="147"/>
        <end position="560"/>
    </location>
</feature>
<keyword evidence="2" id="KW-0436">Ligase</keyword>
<protein>
    <submittedName>
        <fullName evidence="8">Unannotated protein</fullName>
    </submittedName>
</protein>
<dbReference type="InterPro" id="IPR047089">
    <property type="entry name" value="Asp-tRNA-ligase_1_N"/>
</dbReference>
<dbReference type="Pfam" id="PF01336">
    <property type="entry name" value="tRNA_anti-codon"/>
    <property type="match status" value="1"/>
</dbReference>
<sequence length="595" mass="66081">MPTQQNRSIESTTLRTHLCANLRATDVGSTVTVCGWVARRREHGEHLAFLDVRDYSGIVQCVVDNAVDVRSEWVVQITGKVQPRPDGTVNKNLSTGEIELSDCTITVLNAAEPPPFPIDARADDVDENVRLKYRYLDIRRERMQRNLRIRSKVNSAIRGAMEAQQFVEVETPFLMPSTPEGAREFLVPSRKEPGSFYALPQSPQLWKQLLMVAGIDRYYQIARCLRDEDLRADRQYEFMQLDAEMSFVTKDDVLAAISKAVVAAAEAVLGETPPPIEQITWRDAMNRFGVDKPDMRFGMELVELTAVFAATEFKAFSSAACIKGIRVDASLYPEQAAYGRNKLDALTDRAKQIGAKGLVWMKVGEGLALDSPVAKFLSDSERSSLVSAMGAQNGDLLLLVADEWATTCEVLGTLRNDLARPPVHEGPYKYVWVIDFPLFVGINATTGKPQPGHHPFCQPHPDDIDRLESDPMSVRALAYDLVLNGWELGSGSIRIHDPEMQRRVFRQLGISDEDADKRFGFFLQPFKYGAPPHGGFAFGTDRLVAILAGEENIREVIAFPKTQSGSDPMTNAPTPVNPAQLNELGIRLLPPPAKS</sequence>
<dbReference type="InterPro" id="IPR004364">
    <property type="entry name" value="Aa-tRNA-synt_II"/>
</dbReference>
<dbReference type="GO" id="GO:0005524">
    <property type="term" value="F:ATP binding"/>
    <property type="evidence" value="ECO:0007669"/>
    <property type="project" value="UniProtKB-KW"/>
</dbReference>
<keyword evidence="4" id="KW-0067">ATP-binding</keyword>
<dbReference type="Gene3D" id="2.40.50.140">
    <property type="entry name" value="Nucleic acid-binding proteins"/>
    <property type="match status" value="1"/>
</dbReference>
<dbReference type="Pfam" id="PF02938">
    <property type="entry name" value="GAD"/>
    <property type="match status" value="1"/>
</dbReference>
<dbReference type="InterPro" id="IPR012340">
    <property type="entry name" value="NA-bd_OB-fold"/>
</dbReference>
<keyword evidence="5" id="KW-0648">Protein biosynthesis</keyword>
<evidence type="ECO:0000313" key="8">
    <source>
        <dbReference type="EMBL" id="CAB4642322.1"/>
    </source>
</evidence>
<dbReference type="HAMAP" id="MF_00044">
    <property type="entry name" value="Asp_tRNA_synth_type1"/>
    <property type="match status" value="1"/>
</dbReference>
<keyword evidence="3" id="KW-0547">Nucleotide-binding</keyword>
<dbReference type="InterPro" id="IPR004365">
    <property type="entry name" value="NA-bd_OB_tRNA"/>
</dbReference>
<dbReference type="InterPro" id="IPR002312">
    <property type="entry name" value="Asp/Asn-tRNA-synth_IIb"/>
</dbReference>
<dbReference type="Pfam" id="PF00152">
    <property type="entry name" value="tRNA-synt_2"/>
    <property type="match status" value="1"/>
</dbReference>
<proteinExistence type="inferred from homology"/>
<evidence type="ECO:0000256" key="5">
    <source>
        <dbReference type="ARBA" id="ARBA00022917"/>
    </source>
</evidence>
<dbReference type="InterPro" id="IPR047090">
    <property type="entry name" value="AspRS_core"/>
</dbReference>
<dbReference type="InterPro" id="IPR045864">
    <property type="entry name" value="aa-tRNA-synth_II/BPL/LPL"/>
</dbReference>